<feature type="transmembrane region" description="Helical" evidence="1">
    <location>
        <begin position="12"/>
        <end position="31"/>
    </location>
</feature>
<keyword evidence="1" id="KW-0472">Membrane</keyword>
<accession>A0A557SX92</accession>
<dbReference type="EMBL" id="VOAH01000004">
    <property type="protein sequence ID" value="TVP41228.1"/>
    <property type="molecule type" value="Genomic_DNA"/>
</dbReference>
<sequence>MKLTDYLDRRIKAIVYMMVASGIRIGAWDYLKWKHVTP</sequence>
<keyword evidence="3" id="KW-1185">Reference proteome</keyword>
<name>A0A557SX92_9ARCH</name>
<gene>
    <name evidence="2" type="ORF">NARC_40191</name>
</gene>
<evidence type="ECO:0000313" key="2">
    <source>
        <dbReference type="EMBL" id="TVP41228.1"/>
    </source>
</evidence>
<proteinExistence type="predicted"/>
<comment type="caution">
    <text evidence="2">The sequence shown here is derived from an EMBL/GenBank/DDBJ whole genome shotgun (WGS) entry which is preliminary data.</text>
</comment>
<reference evidence="2 3" key="1">
    <citation type="journal article" date="2019" name="Front. Microbiol.">
        <title>Ammonia Oxidation by the Arctic Terrestrial Thaumarchaeote Candidatus Nitrosocosmicus arcticus Is Stimulated by Increasing Temperatures.</title>
        <authorList>
            <person name="Alves R.J.E."/>
            <person name="Kerou M."/>
            <person name="Zappe A."/>
            <person name="Bittner R."/>
            <person name="Abby S.S."/>
            <person name="Schmidt H.A."/>
            <person name="Pfeifer K."/>
            <person name="Schleper C."/>
        </authorList>
    </citation>
    <scope>NUCLEOTIDE SEQUENCE [LARGE SCALE GENOMIC DNA]</scope>
    <source>
        <strain evidence="2 3">Kfb</strain>
    </source>
</reference>
<protein>
    <submittedName>
        <fullName evidence="2">Uncharacterized protein</fullName>
    </submittedName>
</protein>
<dbReference type="Proteomes" id="UP000315289">
    <property type="component" value="Unassembled WGS sequence"/>
</dbReference>
<keyword evidence="1" id="KW-0812">Transmembrane</keyword>
<dbReference type="AlphaFoldDB" id="A0A557SX92"/>
<keyword evidence="1" id="KW-1133">Transmembrane helix</keyword>
<evidence type="ECO:0000313" key="3">
    <source>
        <dbReference type="Proteomes" id="UP000315289"/>
    </source>
</evidence>
<evidence type="ECO:0000256" key="1">
    <source>
        <dbReference type="SAM" id="Phobius"/>
    </source>
</evidence>
<organism evidence="2 3">
    <name type="scientific">Candidatus Nitrosocosmicus arcticus</name>
    <dbReference type="NCBI Taxonomy" id="2035267"/>
    <lineage>
        <taxon>Archaea</taxon>
        <taxon>Nitrososphaerota</taxon>
        <taxon>Nitrososphaeria</taxon>
        <taxon>Nitrososphaerales</taxon>
        <taxon>Nitrososphaeraceae</taxon>
        <taxon>Candidatus Nitrosocosmicus</taxon>
    </lineage>
</organism>